<dbReference type="Gene3D" id="2.130.10.10">
    <property type="entry name" value="YVTN repeat-like/Quinoprotein amine dehydrogenase"/>
    <property type="match status" value="1"/>
</dbReference>
<proteinExistence type="predicted"/>
<accession>A0A2T9YNK0</accession>
<reference evidence="1 2" key="1">
    <citation type="journal article" date="2018" name="MBio">
        <title>Comparative Genomics Reveals the Core Gene Toolbox for the Fungus-Insect Symbiosis.</title>
        <authorList>
            <person name="Wang Y."/>
            <person name="Stata M."/>
            <person name="Wang W."/>
            <person name="Stajich J.E."/>
            <person name="White M.M."/>
            <person name="Moncalvo J.M."/>
        </authorList>
    </citation>
    <scope>NUCLEOTIDE SEQUENCE [LARGE SCALE GENOMIC DNA]</scope>
    <source>
        <strain evidence="1 2">SWE-8-4</strain>
    </source>
</reference>
<organism evidence="1 2">
    <name type="scientific">Smittium simulii</name>
    <dbReference type="NCBI Taxonomy" id="133385"/>
    <lineage>
        <taxon>Eukaryota</taxon>
        <taxon>Fungi</taxon>
        <taxon>Fungi incertae sedis</taxon>
        <taxon>Zoopagomycota</taxon>
        <taxon>Kickxellomycotina</taxon>
        <taxon>Harpellomycetes</taxon>
        <taxon>Harpellales</taxon>
        <taxon>Legeriomycetaceae</taxon>
        <taxon>Smittium</taxon>
    </lineage>
</organism>
<dbReference type="EMBL" id="MBFR01000108">
    <property type="protein sequence ID" value="PVU93920.1"/>
    <property type="molecule type" value="Genomic_DNA"/>
</dbReference>
<dbReference type="InterPro" id="IPR015943">
    <property type="entry name" value="WD40/YVTN_repeat-like_dom_sf"/>
</dbReference>
<dbReference type="SUPFAM" id="SSF50978">
    <property type="entry name" value="WD40 repeat-like"/>
    <property type="match status" value="1"/>
</dbReference>
<comment type="caution">
    <text evidence="1">The sequence shown here is derived from an EMBL/GenBank/DDBJ whole genome shotgun (WGS) entry which is preliminary data.</text>
</comment>
<evidence type="ECO:0000313" key="2">
    <source>
        <dbReference type="Proteomes" id="UP000245383"/>
    </source>
</evidence>
<evidence type="ECO:0008006" key="3">
    <source>
        <dbReference type="Google" id="ProtNLM"/>
    </source>
</evidence>
<evidence type="ECO:0000313" key="1">
    <source>
        <dbReference type="EMBL" id="PVU93920.1"/>
    </source>
</evidence>
<keyword evidence="2" id="KW-1185">Reference proteome</keyword>
<dbReference type="AlphaFoldDB" id="A0A2T9YNK0"/>
<gene>
    <name evidence="1" type="ORF">BB561_002941</name>
</gene>
<protein>
    <recommendedName>
        <fullName evidence="3">Anaphase-promoting complex subunit 4 WD40 domain-containing protein</fullName>
    </recommendedName>
</protein>
<sequence length="379" mass="42286">MLSAKCSTSLDLLLQPPASDPISLDRKLPFWFAFKAPHLLTKSAENQYSLYKILKPVSSSDHCISLVKSEELTSSETVVDFCPVAQILVVLRNNTDIIVKSIEDGSCLFTLEGRGQITCLSVKEQLIIAGKTNGSVTLLNWKTHSTVTLKDLGSEKICSIKFLDNSTAISIHSNWSYKLYRFTDIDIKSCEFNLTQMHIPQAAASDLQSLGLLLDIEHEAVKFSQSSAYPTPQVHPENFEVWPLPDSKYSLAAWCDSRCQYSLVSLSSTQNTISSRSLTSTQGYVFKSVHPKRFLLRQKGILNTDSIIAEFSFDDYSFSSCNSLDSATNNQITFSTLQTSTPAEIQNDLPDSEVLLAILDSQFLVAFCCDGYFKYYEFN</sequence>
<name>A0A2T9YNK0_9FUNG</name>
<dbReference type="Proteomes" id="UP000245383">
    <property type="component" value="Unassembled WGS sequence"/>
</dbReference>
<dbReference type="OrthoDB" id="5550928at2759"/>
<dbReference type="InterPro" id="IPR036322">
    <property type="entry name" value="WD40_repeat_dom_sf"/>
</dbReference>